<name>A0A1S3DFX1_DIACI</name>
<gene>
    <name evidence="3 4 5" type="primary">LOC103516969</name>
</gene>
<keyword evidence="2" id="KW-1185">Reference proteome</keyword>
<reference evidence="3 4" key="1">
    <citation type="submission" date="2025-04" db="UniProtKB">
        <authorList>
            <consortium name="RefSeq"/>
        </authorList>
    </citation>
    <scope>IDENTIFICATION</scope>
</reference>
<feature type="chain" id="PRO_5010479162" evidence="1">
    <location>
        <begin position="22"/>
        <end position="100"/>
    </location>
</feature>
<dbReference type="Proteomes" id="UP000079169">
    <property type="component" value="Unplaced"/>
</dbReference>
<dbReference type="KEGG" id="dci:103516969"/>
<dbReference type="RefSeq" id="XP_008480188.1">
    <property type="nucleotide sequence ID" value="XM_008481966.3"/>
</dbReference>
<evidence type="ECO:0000313" key="2">
    <source>
        <dbReference type="Proteomes" id="UP000079169"/>
    </source>
</evidence>
<accession>A0A1S3DFX1</accession>
<dbReference type="PaxDb" id="121845-A0A1S3DFX1"/>
<dbReference type="RefSeq" id="XP_008480187.1">
    <property type="nucleotide sequence ID" value="XM_008481965.3"/>
</dbReference>
<dbReference type="RefSeq" id="XP_008480185.1">
    <property type="nucleotide sequence ID" value="XM_008481963.3"/>
</dbReference>
<sequence length="100" mass="11911">MPRLSHLFVFLLTLCSHLVTPLYRFTPRDHFIPDLELKDVTWDNSAEKKYFYWHLAGINSSEIARQDALPRGPSLPPYFTCPRTKRPWRPTPIFDRWNLP</sequence>
<evidence type="ECO:0000256" key="1">
    <source>
        <dbReference type="SAM" id="SignalP"/>
    </source>
</evidence>
<keyword evidence="1" id="KW-0732">Signal</keyword>
<protein>
    <submittedName>
        <fullName evidence="3 4">Uncharacterized protein LOC103516969</fullName>
    </submittedName>
</protein>
<dbReference type="GeneID" id="103516969"/>
<evidence type="ECO:0000313" key="4">
    <source>
        <dbReference type="RefSeq" id="XP_008480187.1"/>
    </source>
</evidence>
<organism evidence="2 4">
    <name type="scientific">Diaphorina citri</name>
    <name type="common">Asian citrus psyllid</name>
    <dbReference type="NCBI Taxonomy" id="121845"/>
    <lineage>
        <taxon>Eukaryota</taxon>
        <taxon>Metazoa</taxon>
        <taxon>Ecdysozoa</taxon>
        <taxon>Arthropoda</taxon>
        <taxon>Hexapoda</taxon>
        <taxon>Insecta</taxon>
        <taxon>Pterygota</taxon>
        <taxon>Neoptera</taxon>
        <taxon>Paraneoptera</taxon>
        <taxon>Hemiptera</taxon>
        <taxon>Sternorrhyncha</taxon>
        <taxon>Psylloidea</taxon>
        <taxon>Psyllidae</taxon>
        <taxon>Diaphorininae</taxon>
        <taxon>Diaphorina</taxon>
    </lineage>
</organism>
<feature type="signal peptide" evidence="1">
    <location>
        <begin position="1"/>
        <end position="21"/>
    </location>
</feature>
<evidence type="ECO:0000313" key="3">
    <source>
        <dbReference type="RefSeq" id="XP_008480185.1"/>
    </source>
</evidence>
<evidence type="ECO:0000313" key="5">
    <source>
        <dbReference type="RefSeq" id="XP_008480188.1"/>
    </source>
</evidence>
<dbReference type="AlphaFoldDB" id="A0A1S3DFX1"/>
<proteinExistence type="predicted"/>